<gene>
    <name evidence="2" type="ORF">WOLCODRAFT_135427</name>
</gene>
<name>A0A2H3J5E9_WOLCO</name>
<evidence type="ECO:0000313" key="3">
    <source>
        <dbReference type="Proteomes" id="UP000218811"/>
    </source>
</evidence>
<evidence type="ECO:0000256" key="1">
    <source>
        <dbReference type="SAM" id="MobiDB-lite"/>
    </source>
</evidence>
<reference evidence="2 3" key="1">
    <citation type="journal article" date="2012" name="Science">
        <title>The Paleozoic origin of enzymatic lignin decomposition reconstructed from 31 fungal genomes.</title>
        <authorList>
            <person name="Floudas D."/>
            <person name="Binder M."/>
            <person name="Riley R."/>
            <person name="Barry K."/>
            <person name="Blanchette R.A."/>
            <person name="Henrissat B."/>
            <person name="Martinez A.T."/>
            <person name="Otillar R."/>
            <person name="Spatafora J.W."/>
            <person name="Yadav J.S."/>
            <person name="Aerts A."/>
            <person name="Benoit I."/>
            <person name="Boyd A."/>
            <person name="Carlson A."/>
            <person name="Copeland A."/>
            <person name="Coutinho P.M."/>
            <person name="de Vries R.P."/>
            <person name="Ferreira P."/>
            <person name="Findley K."/>
            <person name="Foster B."/>
            <person name="Gaskell J."/>
            <person name="Glotzer D."/>
            <person name="Gorecki P."/>
            <person name="Heitman J."/>
            <person name="Hesse C."/>
            <person name="Hori C."/>
            <person name="Igarashi K."/>
            <person name="Jurgens J.A."/>
            <person name="Kallen N."/>
            <person name="Kersten P."/>
            <person name="Kohler A."/>
            <person name="Kuees U."/>
            <person name="Kumar T.K.A."/>
            <person name="Kuo A."/>
            <person name="LaButti K."/>
            <person name="Larrondo L.F."/>
            <person name="Lindquist E."/>
            <person name="Ling A."/>
            <person name="Lombard V."/>
            <person name="Lucas S."/>
            <person name="Lundell T."/>
            <person name="Martin R."/>
            <person name="McLaughlin D.J."/>
            <person name="Morgenstern I."/>
            <person name="Morin E."/>
            <person name="Murat C."/>
            <person name="Nagy L.G."/>
            <person name="Nolan M."/>
            <person name="Ohm R.A."/>
            <person name="Patyshakuliyeva A."/>
            <person name="Rokas A."/>
            <person name="Ruiz-Duenas F.J."/>
            <person name="Sabat G."/>
            <person name="Salamov A."/>
            <person name="Samejima M."/>
            <person name="Schmutz J."/>
            <person name="Slot J.C."/>
            <person name="St John F."/>
            <person name="Stenlid J."/>
            <person name="Sun H."/>
            <person name="Sun S."/>
            <person name="Syed K."/>
            <person name="Tsang A."/>
            <person name="Wiebenga A."/>
            <person name="Young D."/>
            <person name="Pisabarro A."/>
            <person name="Eastwood D.C."/>
            <person name="Martin F."/>
            <person name="Cullen D."/>
            <person name="Grigoriev I.V."/>
            <person name="Hibbett D.S."/>
        </authorList>
    </citation>
    <scope>NUCLEOTIDE SEQUENCE [LARGE SCALE GENOMIC DNA]</scope>
    <source>
        <strain evidence="2 3">MD-104</strain>
    </source>
</reference>
<accession>A0A2H3J5E9</accession>
<dbReference type="Proteomes" id="UP000218811">
    <property type="component" value="Unassembled WGS sequence"/>
</dbReference>
<evidence type="ECO:0000313" key="2">
    <source>
        <dbReference type="EMBL" id="PCH33979.1"/>
    </source>
</evidence>
<keyword evidence="3" id="KW-1185">Reference proteome</keyword>
<protein>
    <submittedName>
        <fullName evidence="2">Uncharacterized protein</fullName>
    </submittedName>
</protein>
<dbReference type="AlphaFoldDB" id="A0A2H3J5E9"/>
<feature type="region of interest" description="Disordered" evidence="1">
    <location>
        <begin position="1"/>
        <end position="91"/>
    </location>
</feature>
<organism evidence="2 3">
    <name type="scientific">Wolfiporia cocos (strain MD-104)</name>
    <name type="common">Brown rot fungus</name>
    <dbReference type="NCBI Taxonomy" id="742152"/>
    <lineage>
        <taxon>Eukaryota</taxon>
        <taxon>Fungi</taxon>
        <taxon>Dikarya</taxon>
        <taxon>Basidiomycota</taxon>
        <taxon>Agaricomycotina</taxon>
        <taxon>Agaricomycetes</taxon>
        <taxon>Polyporales</taxon>
        <taxon>Phaeolaceae</taxon>
        <taxon>Wolfiporia</taxon>
    </lineage>
</organism>
<sequence length="327" mass="35376">MTCTKGKHSRLSDDSSMRPHAGSNEPLPAETRNVTSRSEAPERGKHYRFVNCSVPNLHTRKRQLATADDAPAHKRPRVEDPSNRAAADPVATSAATIEENLTKEGWFSAFEEASIIGPDPSLPVEIQIGIRESDPSALAIAQWAEIGFRLDAQALSDCVSSSNPVSLDAPPVDVVNTLNIDSIASPGPTIDSSALSTPSLMALTIASTPQQHSASLFSSPRASSFLSPEPDIPALCRSPESVSSYDSYSILSSPRTRISEVRPHQPTAKNSDVMLPEQWDLTRDVLYARYRERGLVDLSPASEDTFSYTVPPASLMSGISSIMQEHR</sequence>
<proteinExistence type="predicted"/>
<dbReference type="EMBL" id="KB467831">
    <property type="protein sequence ID" value="PCH33979.1"/>
    <property type="molecule type" value="Genomic_DNA"/>
</dbReference>